<evidence type="ECO:0000313" key="2">
    <source>
        <dbReference type="Proteomes" id="UP001454036"/>
    </source>
</evidence>
<organism evidence="1 2">
    <name type="scientific">Lithospermum erythrorhizon</name>
    <name type="common">Purple gromwell</name>
    <name type="synonym">Lithospermum officinale var. erythrorhizon</name>
    <dbReference type="NCBI Taxonomy" id="34254"/>
    <lineage>
        <taxon>Eukaryota</taxon>
        <taxon>Viridiplantae</taxon>
        <taxon>Streptophyta</taxon>
        <taxon>Embryophyta</taxon>
        <taxon>Tracheophyta</taxon>
        <taxon>Spermatophyta</taxon>
        <taxon>Magnoliopsida</taxon>
        <taxon>eudicotyledons</taxon>
        <taxon>Gunneridae</taxon>
        <taxon>Pentapetalae</taxon>
        <taxon>asterids</taxon>
        <taxon>lamiids</taxon>
        <taxon>Boraginales</taxon>
        <taxon>Boraginaceae</taxon>
        <taxon>Boraginoideae</taxon>
        <taxon>Lithospermeae</taxon>
        <taxon>Lithospermum</taxon>
    </lineage>
</organism>
<protein>
    <recommendedName>
        <fullName evidence="3">Protein FAR1-RELATED SEQUENCE</fullName>
    </recommendedName>
</protein>
<proteinExistence type="predicted"/>
<dbReference type="AlphaFoldDB" id="A0AAV3Q9Y1"/>
<dbReference type="Proteomes" id="UP001454036">
    <property type="component" value="Unassembled WGS sequence"/>
</dbReference>
<gene>
    <name evidence="1" type="ORF">LIER_38992</name>
</gene>
<comment type="caution">
    <text evidence="1">The sequence shown here is derived from an EMBL/GenBank/DDBJ whole genome shotgun (WGS) entry which is preliminary data.</text>
</comment>
<evidence type="ECO:0008006" key="3">
    <source>
        <dbReference type="Google" id="ProtNLM"/>
    </source>
</evidence>
<dbReference type="EMBL" id="BAABME010020355">
    <property type="protein sequence ID" value="GAA0160181.1"/>
    <property type="molecule type" value="Genomic_DNA"/>
</dbReference>
<reference evidence="1 2" key="1">
    <citation type="submission" date="2024-01" db="EMBL/GenBank/DDBJ databases">
        <title>The complete chloroplast genome sequence of Lithospermum erythrorhizon: insights into the phylogenetic relationship among Boraginaceae species and the maternal lineages of purple gromwells.</title>
        <authorList>
            <person name="Okada T."/>
            <person name="Watanabe K."/>
        </authorList>
    </citation>
    <scope>NUCLEOTIDE SEQUENCE [LARGE SCALE GENOMIC DNA]</scope>
</reference>
<keyword evidence="2" id="KW-1185">Reference proteome</keyword>
<sequence>MRTYREINSELKVMIDVHVKNGIFVRSTYDALLHTYGTVEDMCFTSTDLWNCVSSVKRIEMFPGDAVVMHEWLRDQSISKPGFFFDIELDDERRIQSVFWADAVMISDYAKFGDFVSFDTTYRTNDTARPLGIFVDS</sequence>
<dbReference type="PANTHER" id="PTHR47718">
    <property type="entry name" value="OS01G0519700 PROTEIN"/>
    <property type="match status" value="1"/>
</dbReference>
<evidence type="ECO:0000313" key="1">
    <source>
        <dbReference type="EMBL" id="GAA0160181.1"/>
    </source>
</evidence>
<dbReference type="PANTHER" id="PTHR47718:SF2">
    <property type="entry name" value="PROTEIN FAR1-RELATED SEQUENCE 5-LIKE"/>
    <property type="match status" value="1"/>
</dbReference>
<accession>A0AAV3Q9Y1</accession>
<name>A0AAV3Q9Y1_LITER</name>